<dbReference type="EMBL" id="CP113864">
    <property type="protein sequence ID" value="WAM32568.1"/>
    <property type="molecule type" value="Genomic_DNA"/>
</dbReference>
<reference evidence="1" key="1">
    <citation type="submission" date="2022-12" db="EMBL/GenBank/DDBJ databases">
        <authorList>
            <person name="Bing R.G."/>
            <person name="Willard D.J."/>
            <person name="Manesh M.J.H."/>
            <person name="Laemthong T."/>
            <person name="Crosby J.R."/>
            <person name="Kelly R.M."/>
        </authorList>
    </citation>
    <scope>NUCLEOTIDE SEQUENCE</scope>
    <source>
        <strain evidence="1">DSM 8991</strain>
    </source>
</reference>
<accession>A0ABY7BI99</accession>
<dbReference type="Proteomes" id="UP001164745">
    <property type="component" value="Chromosome"/>
</dbReference>
<organism evidence="1 2">
    <name type="scientific">Caldicellulosiruptor naganoensis</name>
    <dbReference type="NCBI Taxonomy" id="29324"/>
    <lineage>
        <taxon>Bacteria</taxon>
        <taxon>Bacillati</taxon>
        <taxon>Bacillota</taxon>
        <taxon>Bacillota incertae sedis</taxon>
        <taxon>Caldicellulosiruptorales</taxon>
        <taxon>Caldicellulosiruptoraceae</taxon>
        <taxon>Caldicellulosiruptor</taxon>
    </lineage>
</organism>
<dbReference type="RefSeq" id="WP_045164904.1">
    <property type="nucleotide sequence ID" value="NZ_CP113864.1"/>
</dbReference>
<protein>
    <submittedName>
        <fullName evidence="1">Uncharacterized protein</fullName>
    </submittedName>
</protein>
<proteinExistence type="predicted"/>
<name>A0ABY7BI99_9FIRM</name>
<evidence type="ECO:0000313" key="2">
    <source>
        <dbReference type="Proteomes" id="UP001164745"/>
    </source>
</evidence>
<evidence type="ECO:0000313" key="1">
    <source>
        <dbReference type="EMBL" id="WAM32568.1"/>
    </source>
</evidence>
<sequence length="59" mass="7370">MIISMPILERYTNFRYQYIESIKKLEDEFKAKKIYSEDLYEQSLVKEYRNKLKENIEKK</sequence>
<gene>
    <name evidence="1" type="ORF">OTJ99_001141</name>
</gene>
<keyword evidence="2" id="KW-1185">Reference proteome</keyword>